<sequence length="133" mass="14626">MGSGSSCYPTKDHRASIEHEPYDAKRLLSELITVQTAIVLSDEITDHKGDFRASDQPRKSIEYTITTSLTVPTVTISHGHQEARRDLSPSGLEFQGGALMDILTAHFKHRVDVVKCDNGIMPSIQEASEISTC</sequence>
<dbReference type="AlphaFoldDB" id="A0A914ASV8"/>
<proteinExistence type="predicted"/>
<name>A0A914ASV8_PATMI</name>
<dbReference type="EnsemblMetazoa" id="XM_038210924.1">
    <property type="protein sequence ID" value="XP_038066852.1"/>
    <property type="gene ID" value="LOC119736902"/>
</dbReference>
<organism evidence="1 2">
    <name type="scientific">Patiria miniata</name>
    <name type="common">Bat star</name>
    <name type="synonym">Asterina miniata</name>
    <dbReference type="NCBI Taxonomy" id="46514"/>
    <lineage>
        <taxon>Eukaryota</taxon>
        <taxon>Metazoa</taxon>
        <taxon>Echinodermata</taxon>
        <taxon>Eleutherozoa</taxon>
        <taxon>Asterozoa</taxon>
        <taxon>Asteroidea</taxon>
        <taxon>Valvatacea</taxon>
        <taxon>Valvatida</taxon>
        <taxon>Asterinidae</taxon>
        <taxon>Patiria</taxon>
    </lineage>
</organism>
<evidence type="ECO:0000313" key="1">
    <source>
        <dbReference type="EnsemblMetazoa" id="XP_038066852.1"/>
    </source>
</evidence>
<accession>A0A914ASV8</accession>
<evidence type="ECO:0000313" key="2">
    <source>
        <dbReference type="Proteomes" id="UP000887568"/>
    </source>
</evidence>
<reference evidence="1" key="1">
    <citation type="submission" date="2022-11" db="UniProtKB">
        <authorList>
            <consortium name="EnsemblMetazoa"/>
        </authorList>
    </citation>
    <scope>IDENTIFICATION</scope>
</reference>
<dbReference type="Proteomes" id="UP000887568">
    <property type="component" value="Unplaced"/>
</dbReference>
<dbReference type="RefSeq" id="XP_038066852.1">
    <property type="nucleotide sequence ID" value="XM_038210924.1"/>
</dbReference>
<keyword evidence="2" id="KW-1185">Reference proteome</keyword>
<protein>
    <submittedName>
        <fullName evidence="1">Uncharacterized protein</fullName>
    </submittedName>
</protein>
<dbReference type="GeneID" id="119736902"/>